<accession>A0A5K4F5W2</accession>
<evidence type="ECO:0000313" key="1">
    <source>
        <dbReference type="Proteomes" id="UP000008854"/>
    </source>
</evidence>
<dbReference type="AlphaFoldDB" id="A0A5K4F5W2"/>
<keyword evidence="1" id="KW-1185">Reference proteome</keyword>
<sequence>MGKTCEERVHRIPKFTHTVFTFETKFSNWINGNLIGSLSLSDENSSLASCGSVQFNIVPGSTYLPISIDGTTGTLKVIDSDYGTIKNNHNITFQVTVRNANTSLNISDDATVNILIDGKYSEEETESEITAVKRGFIVPPNTTRVTFSRVYIQDNPNYCLIDTWFVDSVIVLPPGNHSLIMNFSGPSLNNVYYGYIQYLFAYYNGTNIANNYSVNFNNLTYLNNNSSPSAFTMTSQICVSSAPANDSNDFSIMMRFKVGLFSGVSIPPIGTNLTIKMEALLIPKITTNISLIVSSNCPIQYDSVNFTKCPQQVEIGGIYEYSVNYFISRPIGDYVFTFTTDEYSASIGHISLTLPTTFSTYPEGYKIDTQQLVGSNFVLTTIGYVSVSNLQNPGVYNTTLPITNRSVLLTVFIQIYKTSLVSVKFEAKISPFGMNSTVNFCESQAIAFASPNMVLSNIIALKDTSIVNEVEKLQFFNFQLSIIPYARVAYGIAISNSGKLQVELCSVDYLLTENNSIKKVSKTPVVTIEKVEPRSSQPAVNFSTVVEVRVKFVKDFVYIPVIFQLQVNSSEAIIIRQSIQTIGYLLKTVAPVGSDLSVKPDLARLQINSVYFNESCTDAQCDIALRYSIIPITTQPLVITSTFTSGVSSFTKTLAITTRANCSAVLINICN</sequence>
<evidence type="ECO:0000313" key="2">
    <source>
        <dbReference type="WBParaSite" id="Smp_316240.1"/>
    </source>
</evidence>
<reference evidence="2" key="2">
    <citation type="submission" date="2019-11" db="UniProtKB">
        <authorList>
            <consortium name="WormBaseParasite"/>
        </authorList>
    </citation>
    <scope>IDENTIFICATION</scope>
    <source>
        <strain evidence="2">Puerto Rican</strain>
    </source>
</reference>
<protein>
    <submittedName>
        <fullName evidence="2">Uncharacterized protein</fullName>
    </submittedName>
</protein>
<dbReference type="WBParaSite" id="Smp_316240.1">
    <property type="protein sequence ID" value="Smp_316240.1"/>
    <property type="gene ID" value="Smp_316240"/>
</dbReference>
<proteinExistence type="predicted"/>
<dbReference type="Proteomes" id="UP000008854">
    <property type="component" value="Unassembled WGS sequence"/>
</dbReference>
<reference evidence="1" key="1">
    <citation type="journal article" date="2012" name="PLoS Negl. Trop. Dis.">
        <title>A systematically improved high quality genome and transcriptome of the human blood fluke Schistosoma mansoni.</title>
        <authorList>
            <person name="Protasio A.V."/>
            <person name="Tsai I.J."/>
            <person name="Babbage A."/>
            <person name="Nichol S."/>
            <person name="Hunt M."/>
            <person name="Aslett M.A."/>
            <person name="De Silva N."/>
            <person name="Velarde G.S."/>
            <person name="Anderson T.J."/>
            <person name="Clark R.C."/>
            <person name="Davidson C."/>
            <person name="Dillon G.P."/>
            <person name="Holroyd N.E."/>
            <person name="LoVerde P.T."/>
            <person name="Lloyd C."/>
            <person name="McQuillan J."/>
            <person name="Oliveira G."/>
            <person name="Otto T.D."/>
            <person name="Parker-Manuel S.J."/>
            <person name="Quail M.A."/>
            <person name="Wilson R.A."/>
            <person name="Zerlotini A."/>
            <person name="Dunne D.W."/>
            <person name="Berriman M."/>
        </authorList>
    </citation>
    <scope>NUCLEOTIDE SEQUENCE [LARGE SCALE GENOMIC DNA]</scope>
    <source>
        <strain evidence="1">Puerto Rican</strain>
    </source>
</reference>
<dbReference type="InParanoid" id="A0A5K4F5W2"/>
<name>A0A5K4F5W2_SCHMA</name>
<organism evidence="1 2">
    <name type="scientific">Schistosoma mansoni</name>
    <name type="common">Blood fluke</name>
    <dbReference type="NCBI Taxonomy" id="6183"/>
    <lineage>
        <taxon>Eukaryota</taxon>
        <taxon>Metazoa</taxon>
        <taxon>Spiralia</taxon>
        <taxon>Lophotrochozoa</taxon>
        <taxon>Platyhelminthes</taxon>
        <taxon>Trematoda</taxon>
        <taxon>Digenea</taxon>
        <taxon>Strigeidida</taxon>
        <taxon>Schistosomatoidea</taxon>
        <taxon>Schistosomatidae</taxon>
        <taxon>Schistosoma</taxon>
    </lineage>
</organism>